<dbReference type="RefSeq" id="WP_009684350.1">
    <property type="nucleotide sequence ID" value="NZ_CAADLY010000649.1"/>
</dbReference>
<dbReference type="GeneID" id="97170910"/>
<feature type="signal peptide" evidence="1">
    <location>
        <begin position="1"/>
        <end position="23"/>
    </location>
</feature>
<proteinExistence type="predicted"/>
<gene>
    <name evidence="2" type="primary">icmK</name>
</gene>
<evidence type="ECO:0000313" key="3">
    <source>
        <dbReference type="EMBL" id="QIZ23494.1"/>
    </source>
</evidence>
<dbReference type="EMBL" id="MN961672">
    <property type="protein sequence ID" value="QIZ23494.1"/>
    <property type="molecule type" value="Genomic_DNA"/>
</dbReference>
<reference evidence="3" key="1">
    <citation type="submission" date="2020-01" db="EMBL/GenBank/DDBJ databases">
        <authorList>
            <person name="Zhou D."/>
        </authorList>
    </citation>
    <scope>NUCLEOTIDE SEQUENCE</scope>
    <source>
        <strain evidence="2">201330</strain>
        <strain evidence="3">PA15W</strain>
        <plasmid evidence="2">p201330-IMP</plasmid>
        <plasmid evidence="3">pPA15W-NR</plasmid>
    </source>
</reference>
<protein>
    <submittedName>
        <fullName evidence="3">IcmK (DotH) protein</fullName>
    </submittedName>
    <submittedName>
        <fullName evidence="2">Type IVB secretion protein IcmK</fullName>
    </submittedName>
</protein>
<geneLocation type="plasmid" evidence="2">
    <name>p201330-IMP</name>
</geneLocation>
<sequence length="306" mass="32340">MSRLVKVSAGLIWFVLSAGPAHADTAESVPGQNPATAGEMAIPALPPLPDINDAAYQQAVEQAAPLTPSQIRNLRQQVDDTERAAAALPRFFPKIVTNSVTVSLSPGATPQVVRLFSGFVTTLMVVDQAGNPLIVKTVDIGGGDKDFTVTWEKDAEKSGSNYVKISPKSPYAFGNVSITLVDVSVPISLTLVSGQREVDDRVDVRVQGIGNIATAALPKGVAPAILTMLSGFGPDGAKLLTSSNTEVMAWEYKDKFFVRTNYALLSPAYLSMQRSPDGIAVYEIPRTPVVVALSNGAPLNVSLSGY</sequence>
<organism evidence="3">
    <name type="scientific">Pseudomonas aeruginosa</name>
    <dbReference type="NCBI Taxonomy" id="287"/>
    <lineage>
        <taxon>Bacteria</taxon>
        <taxon>Pseudomonadati</taxon>
        <taxon>Pseudomonadota</taxon>
        <taxon>Gammaproteobacteria</taxon>
        <taxon>Pseudomonadales</taxon>
        <taxon>Pseudomonadaceae</taxon>
        <taxon>Pseudomonas</taxon>
    </lineage>
</organism>
<geneLocation type="plasmid" evidence="3">
    <name>pPA15W-NR</name>
</geneLocation>
<feature type="chain" id="PRO_5040011155" evidence="1">
    <location>
        <begin position="24"/>
        <end position="306"/>
    </location>
</feature>
<dbReference type="InterPro" id="IPR022073">
    <property type="entry name" value="T4BSS_DotH_IcmK"/>
</dbReference>
<dbReference type="EMBL" id="MN961671">
    <property type="protein sequence ID" value="QIZ23358.1"/>
    <property type="molecule type" value="Genomic_DNA"/>
</dbReference>
<name>A0A6H1Q9D7_PSEAI</name>
<evidence type="ECO:0000256" key="1">
    <source>
        <dbReference type="SAM" id="SignalP"/>
    </source>
</evidence>
<keyword evidence="1" id="KW-0732">Signal</keyword>
<evidence type="ECO:0000313" key="2">
    <source>
        <dbReference type="EMBL" id="QIZ23358.1"/>
    </source>
</evidence>
<accession>A0A6H1Q9D7</accession>
<keyword evidence="3" id="KW-0614">Plasmid</keyword>
<dbReference type="AlphaFoldDB" id="A0A6H1Q9D7"/>
<dbReference type="Pfam" id="PF12293">
    <property type="entry name" value="T4BSS_DotH_IcmK"/>
    <property type="match status" value="1"/>
</dbReference>